<dbReference type="OrthoDB" id="423313at2759"/>
<comment type="caution">
    <text evidence="1">The sequence shown here is derived from an EMBL/GenBank/DDBJ whole genome shotgun (WGS) entry which is preliminary data.</text>
</comment>
<sequence>KQHLLETAFFLAKKKLESGNDTGLEPSHLDKFYQICPPNGENRVVIYTTTLRGIRKTFEDCNADKSAIESFGIIICERDTSMDPGFKEELRN</sequence>
<dbReference type="Proteomes" id="UP000593579">
    <property type="component" value="Unassembled WGS sequence"/>
</dbReference>
<dbReference type="PANTHER" id="PTHR45669:SF22">
    <property type="entry name" value="GLUTAREDOXIN DOMAIN-CONTAINING CYSTEINE-RICH PROTEIN CG12206-RELATED"/>
    <property type="match status" value="1"/>
</dbReference>
<feature type="non-terminal residue" evidence="1">
    <location>
        <position position="1"/>
    </location>
</feature>
<dbReference type="SUPFAM" id="SSF52833">
    <property type="entry name" value="Thioredoxin-like"/>
    <property type="match status" value="1"/>
</dbReference>
<evidence type="ECO:0000313" key="1">
    <source>
        <dbReference type="EMBL" id="MBA0736771.1"/>
    </source>
</evidence>
<evidence type="ECO:0000313" key="2">
    <source>
        <dbReference type="Proteomes" id="UP000593579"/>
    </source>
</evidence>
<dbReference type="EMBL" id="JABEZY010000004">
    <property type="protein sequence ID" value="MBA0736771.1"/>
    <property type="molecule type" value="Genomic_DNA"/>
</dbReference>
<dbReference type="PANTHER" id="PTHR45669">
    <property type="entry name" value="GLUTAREDOXIN DOMAIN-CONTAINING CYSTEINE-RICH PROTEIN CG12206-RELATED"/>
    <property type="match status" value="1"/>
</dbReference>
<organism evidence="1 2">
    <name type="scientific">Gossypium gossypioides</name>
    <name type="common">Mexican cotton</name>
    <name type="synonym">Selera gossypioides</name>
    <dbReference type="NCBI Taxonomy" id="34282"/>
    <lineage>
        <taxon>Eukaryota</taxon>
        <taxon>Viridiplantae</taxon>
        <taxon>Streptophyta</taxon>
        <taxon>Embryophyta</taxon>
        <taxon>Tracheophyta</taxon>
        <taxon>Spermatophyta</taxon>
        <taxon>Magnoliopsida</taxon>
        <taxon>eudicotyledons</taxon>
        <taxon>Gunneridae</taxon>
        <taxon>Pentapetalae</taxon>
        <taxon>rosids</taxon>
        <taxon>malvids</taxon>
        <taxon>Malvales</taxon>
        <taxon>Malvaceae</taxon>
        <taxon>Malvoideae</taxon>
        <taxon>Gossypium</taxon>
    </lineage>
</organism>
<name>A0A7J9BKT1_GOSGO</name>
<dbReference type="PROSITE" id="PS51354">
    <property type="entry name" value="GLUTAREDOXIN_2"/>
    <property type="match status" value="1"/>
</dbReference>
<accession>A0A7J9BKT1</accession>
<dbReference type="AlphaFoldDB" id="A0A7J9BKT1"/>
<proteinExistence type="predicted"/>
<protein>
    <submittedName>
        <fullName evidence="1">Uncharacterized protein</fullName>
    </submittedName>
</protein>
<reference evidence="1 2" key="1">
    <citation type="journal article" date="2019" name="Genome Biol. Evol.">
        <title>Insights into the evolution of the New World diploid cottons (Gossypium, subgenus Houzingenia) based on genome sequencing.</title>
        <authorList>
            <person name="Grover C.E."/>
            <person name="Arick M.A. 2nd"/>
            <person name="Thrash A."/>
            <person name="Conover J.L."/>
            <person name="Sanders W.S."/>
            <person name="Peterson D.G."/>
            <person name="Frelichowski J.E."/>
            <person name="Scheffler J.A."/>
            <person name="Scheffler B.E."/>
            <person name="Wendel J.F."/>
        </authorList>
    </citation>
    <scope>NUCLEOTIDE SEQUENCE [LARGE SCALE GENOMIC DNA]</scope>
    <source>
        <strain evidence="1">5</strain>
        <tissue evidence="1">Leaf</tissue>
    </source>
</reference>
<gene>
    <name evidence="1" type="ORF">Gogos_010276</name>
</gene>
<keyword evidence="2" id="KW-1185">Reference proteome</keyword>
<dbReference type="InterPro" id="IPR036249">
    <property type="entry name" value="Thioredoxin-like_sf"/>
</dbReference>